<proteinExistence type="predicted"/>
<keyword evidence="2" id="KW-1003">Cell membrane</keyword>
<feature type="chain" id="PRO_5024352560" evidence="4">
    <location>
        <begin position="27"/>
        <end position="288"/>
    </location>
</feature>
<reference evidence="5 6" key="1">
    <citation type="submission" date="2019-05" db="EMBL/GenBank/DDBJ databases">
        <authorList>
            <person name="Qu J.-H."/>
        </authorList>
    </citation>
    <scope>NUCLEOTIDE SEQUENCE [LARGE SCALE GENOMIC DNA]</scope>
    <source>
        <strain evidence="5 6">T17</strain>
    </source>
</reference>
<protein>
    <submittedName>
        <fullName evidence="5">SdiA-regulated family protein</fullName>
    </submittedName>
</protein>
<evidence type="ECO:0000313" key="5">
    <source>
        <dbReference type="EMBL" id="TLU99384.1"/>
    </source>
</evidence>
<name>A0A5R9KTE9_9BACT</name>
<accession>A0A5R9KTE9</accession>
<gene>
    <name evidence="5" type="ORF">FEN17_22740</name>
</gene>
<keyword evidence="4" id="KW-0732">Signal</keyword>
<dbReference type="Pfam" id="PF06977">
    <property type="entry name" value="SdiA-regulated"/>
    <property type="match status" value="1"/>
</dbReference>
<dbReference type="OrthoDB" id="5292493at2"/>
<dbReference type="InterPro" id="IPR009722">
    <property type="entry name" value="YjiK/CarP"/>
</dbReference>
<organism evidence="5 6">
    <name type="scientific">Dyadobacter luticola</name>
    <dbReference type="NCBI Taxonomy" id="1979387"/>
    <lineage>
        <taxon>Bacteria</taxon>
        <taxon>Pseudomonadati</taxon>
        <taxon>Bacteroidota</taxon>
        <taxon>Cytophagia</taxon>
        <taxon>Cytophagales</taxon>
        <taxon>Spirosomataceae</taxon>
        <taxon>Dyadobacter</taxon>
    </lineage>
</organism>
<comment type="subcellular location">
    <subcellularLocation>
        <location evidence="1">Cell membrane</location>
    </subcellularLocation>
</comment>
<comment type="caution">
    <text evidence="5">The sequence shown here is derived from an EMBL/GenBank/DDBJ whole genome shotgun (WGS) entry which is preliminary data.</text>
</comment>
<evidence type="ECO:0000256" key="2">
    <source>
        <dbReference type="ARBA" id="ARBA00022475"/>
    </source>
</evidence>
<keyword evidence="3" id="KW-0472">Membrane</keyword>
<dbReference type="SUPFAM" id="SSF50956">
    <property type="entry name" value="Thermostable phytase (3-phytase)"/>
    <property type="match status" value="1"/>
</dbReference>
<feature type="signal peptide" evidence="4">
    <location>
        <begin position="1"/>
        <end position="26"/>
    </location>
</feature>
<dbReference type="GO" id="GO:0005886">
    <property type="term" value="C:plasma membrane"/>
    <property type="evidence" value="ECO:0007669"/>
    <property type="project" value="UniProtKB-SubCell"/>
</dbReference>
<evidence type="ECO:0000256" key="3">
    <source>
        <dbReference type="ARBA" id="ARBA00023136"/>
    </source>
</evidence>
<dbReference type="Proteomes" id="UP000306402">
    <property type="component" value="Unassembled WGS sequence"/>
</dbReference>
<sequence>MSTLYVKIKILLNIFLAIFLLTGCNATEKKDTVNQEYDLEKPEKFNMPESLFEISGITFNQGKNDTVYAIEDEDGKLFRLAWHVIKQYHTKFSKKGDYEDLCIVRDKVYVLKSNGVIFTFPLSEAVFEEAENVIELKKWLPKGEYEGMYGEEATGDLYVLCKNCPSDDSKKSVTGYVLNPSDTTKAVSTFAIDVDEIKAITGKVSRGFRPSGIAKNPLTGEWYMISAVNKLLIVTDKNWKVKSAFTLNGNLFIQPEGIAFDKEGSLYISSEGDDLFAGNILKFKRLRR</sequence>
<keyword evidence="6" id="KW-1185">Reference proteome</keyword>
<evidence type="ECO:0000256" key="4">
    <source>
        <dbReference type="SAM" id="SignalP"/>
    </source>
</evidence>
<dbReference type="PROSITE" id="PS51257">
    <property type="entry name" value="PROKAR_LIPOPROTEIN"/>
    <property type="match status" value="1"/>
</dbReference>
<evidence type="ECO:0000256" key="1">
    <source>
        <dbReference type="ARBA" id="ARBA00004236"/>
    </source>
</evidence>
<evidence type="ECO:0000313" key="6">
    <source>
        <dbReference type="Proteomes" id="UP000306402"/>
    </source>
</evidence>
<dbReference type="EMBL" id="VCEJ01000005">
    <property type="protein sequence ID" value="TLU99384.1"/>
    <property type="molecule type" value="Genomic_DNA"/>
</dbReference>
<dbReference type="AlphaFoldDB" id="A0A5R9KTE9"/>